<gene>
    <name evidence="1" type="ORF">PVMG_05328</name>
</gene>
<evidence type="ECO:0000313" key="1">
    <source>
        <dbReference type="EMBL" id="KMZ95729.1"/>
    </source>
</evidence>
<sequence>MIKITYPFLKELWDLYDGFDKSVKRDYDAVYEFICKLVKDDLEKDKEEYNDICMKVIRNLDPLCNEGEKCIPYSDRCSNVNSWIYNTIEKKYLKNEHIIKRIFELTGTIRPHINRYGCPYYSYDTEYKEPLNIIHLRIFDENMKIIERTLKSNDQTNNTFCQSMWINTGLRGSGGRINNSLYTNGADDLILDGLEHNNFNSYNIGYEAV</sequence>
<name>A0A0J9TKD6_PLAVI</name>
<accession>A0A0J9TKD6</accession>
<dbReference type="Proteomes" id="UP000053776">
    <property type="component" value="Unassembled WGS sequence"/>
</dbReference>
<dbReference type="AlphaFoldDB" id="A0A0J9TKD6"/>
<reference evidence="1 2" key="1">
    <citation type="submission" date="2011-08" db="EMBL/GenBank/DDBJ databases">
        <title>The Genome Sequence of Plasmodium vivax Mauritania I.</title>
        <authorList>
            <consortium name="The Broad Institute Genome Sequencing Platform"/>
            <consortium name="The Broad Institute Genome Sequencing Center for Infectious Disease"/>
            <person name="Neafsey D."/>
            <person name="Carlton J."/>
            <person name="Barnwell J."/>
            <person name="Collins W."/>
            <person name="Escalante A."/>
            <person name="Mullikin J."/>
            <person name="Saul A."/>
            <person name="Guigo R."/>
            <person name="Camara F."/>
            <person name="Young S.K."/>
            <person name="Zeng Q."/>
            <person name="Gargeya S."/>
            <person name="Fitzgerald M."/>
            <person name="Haas B."/>
            <person name="Abouelleil A."/>
            <person name="Alvarado L."/>
            <person name="Arachchi H.M."/>
            <person name="Berlin A."/>
            <person name="Brown A."/>
            <person name="Chapman S.B."/>
            <person name="Chen Z."/>
            <person name="Dunbar C."/>
            <person name="Freedman E."/>
            <person name="Gearin G."/>
            <person name="Gellesch M."/>
            <person name="Goldberg J."/>
            <person name="Griggs A."/>
            <person name="Gujja S."/>
            <person name="Heiman D."/>
            <person name="Howarth C."/>
            <person name="Larson L."/>
            <person name="Lui A."/>
            <person name="MacDonald P.J.P."/>
            <person name="Montmayeur A."/>
            <person name="Murphy C."/>
            <person name="Neiman D."/>
            <person name="Pearson M."/>
            <person name="Priest M."/>
            <person name="Roberts A."/>
            <person name="Saif S."/>
            <person name="Shea T."/>
            <person name="Shenoy N."/>
            <person name="Sisk P."/>
            <person name="Stolte C."/>
            <person name="Sykes S."/>
            <person name="Wortman J."/>
            <person name="Nusbaum C."/>
            <person name="Birren B."/>
        </authorList>
    </citation>
    <scope>NUCLEOTIDE SEQUENCE [LARGE SCALE GENOMIC DNA]</scope>
    <source>
        <strain evidence="1 2">Mauritania I</strain>
    </source>
</reference>
<organism evidence="1 2">
    <name type="scientific">Plasmodium vivax Mauritania I</name>
    <dbReference type="NCBI Taxonomy" id="1035515"/>
    <lineage>
        <taxon>Eukaryota</taxon>
        <taxon>Sar</taxon>
        <taxon>Alveolata</taxon>
        <taxon>Apicomplexa</taxon>
        <taxon>Aconoidasida</taxon>
        <taxon>Haemosporida</taxon>
        <taxon>Plasmodiidae</taxon>
        <taxon>Plasmodium</taxon>
        <taxon>Plasmodium (Plasmodium)</taxon>
    </lineage>
</organism>
<proteinExistence type="predicted"/>
<protein>
    <submittedName>
        <fullName evidence="1">Uncharacterized protein</fullName>
    </submittedName>
</protein>
<dbReference type="EMBL" id="KQ234975">
    <property type="protein sequence ID" value="KMZ95729.1"/>
    <property type="molecule type" value="Genomic_DNA"/>
</dbReference>
<evidence type="ECO:0000313" key="2">
    <source>
        <dbReference type="Proteomes" id="UP000053776"/>
    </source>
</evidence>